<reference evidence="3" key="1">
    <citation type="journal article" date="2019" name="Int. J. Syst. Evol. Microbiol.">
        <title>The Global Catalogue of Microorganisms (GCM) 10K type strain sequencing project: providing services to taxonomists for standard genome sequencing and annotation.</title>
        <authorList>
            <consortium name="The Broad Institute Genomics Platform"/>
            <consortium name="The Broad Institute Genome Sequencing Center for Infectious Disease"/>
            <person name="Wu L."/>
            <person name="Ma J."/>
        </authorList>
    </citation>
    <scope>NUCLEOTIDE SEQUENCE [LARGE SCALE GENOMIC DNA]</scope>
    <source>
        <strain evidence="3">KCTC 42964</strain>
    </source>
</reference>
<evidence type="ECO:0000313" key="3">
    <source>
        <dbReference type="Proteomes" id="UP001595528"/>
    </source>
</evidence>
<accession>A0ABV7KYJ3</accession>
<feature type="compositionally biased region" description="Basic and acidic residues" evidence="1">
    <location>
        <begin position="216"/>
        <end position="238"/>
    </location>
</feature>
<organism evidence="2 3">
    <name type="scientific">Marinibaculum pumilum</name>
    <dbReference type="NCBI Taxonomy" id="1766165"/>
    <lineage>
        <taxon>Bacteria</taxon>
        <taxon>Pseudomonadati</taxon>
        <taxon>Pseudomonadota</taxon>
        <taxon>Alphaproteobacteria</taxon>
        <taxon>Rhodospirillales</taxon>
        <taxon>Rhodospirillaceae</taxon>
        <taxon>Marinibaculum</taxon>
    </lineage>
</organism>
<gene>
    <name evidence="2" type="ORF">ACFOGJ_09045</name>
</gene>
<dbReference type="Proteomes" id="UP001595528">
    <property type="component" value="Unassembled WGS sequence"/>
</dbReference>
<evidence type="ECO:0000256" key="1">
    <source>
        <dbReference type="SAM" id="MobiDB-lite"/>
    </source>
</evidence>
<sequence>MTTTADDYSWWRDALAGKAPKIHDSDPQAGFYRQRRKDSTYVPVAIWWATGVDGGREAVCLSGVGDDARRIDAAEAWTFVAQNPVTEKVYRRAFEGHGWPDMDNAAAPPTAGHNQPPPADDAAAIREQIDAAAAGVPKYATIADDEHAAAAQSLRARLNELSREADKLRTAEKAPHLEAGKAVDAKWQPIVKDAKAHADTLAKNLSAYETAKARAAEKARREAEEARRKAEEEARKAAEPNSGPAMEVQSVYVPPEPEPAPVQTTIKGGYGRAASVKVIKVATVVDQDKAYMAMRTHPELRDLISRLAQRAVAAGHTIDGVEVSEERKVA</sequence>
<keyword evidence="3" id="KW-1185">Reference proteome</keyword>
<protein>
    <submittedName>
        <fullName evidence="2">Uncharacterized protein</fullName>
    </submittedName>
</protein>
<name>A0ABV7KYJ3_9PROT</name>
<feature type="region of interest" description="Disordered" evidence="1">
    <location>
        <begin position="216"/>
        <end position="246"/>
    </location>
</feature>
<feature type="region of interest" description="Disordered" evidence="1">
    <location>
        <begin position="100"/>
        <end position="120"/>
    </location>
</feature>
<evidence type="ECO:0000313" key="2">
    <source>
        <dbReference type="EMBL" id="MFC3227374.1"/>
    </source>
</evidence>
<dbReference type="RefSeq" id="WP_379899540.1">
    <property type="nucleotide sequence ID" value="NZ_JBHRTR010000022.1"/>
</dbReference>
<comment type="caution">
    <text evidence="2">The sequence shown here is derived from an EMBL/GenBank/DDBJ whole genome shotgun (WGS) entry which is preliminary data.</text>
</comment>
<dbReference type="EMBL" id="JBHRTR010000022">
    <property type="protein sequence ID" value="MFC3227374.1"/>
    <property type="molecule type" value="Genomic_DNA"/>
</dbReference>
<proteinExistence type="predicted"/>